<keyword evidence="2" id="KW-0695">RNA-directed DNA polymerase</keyword>
<dbReference type="PANTHER" id="PTHR33064:SF39">
    <property type="match status" value="1"/>
</dbReference>
<dbReference type="SUPFAM" id="SSF56672">
    <property type="entry name" value="DNA/RNA polymerases"/>
    <property type="match status" value="1"/>
</dbReference>
<accession>A0ABQ5A880</accession>
<dbReference type="InterPro" id="IPR043128">
    <property type="entry name" value="Rev_trsase/Diguanyl_cyclase"/>
</dbReference>
<sequence length="374" mass="42284">MMRLDLEYGKRIMLGIKEGKRTNQGTGVEVTRTKDKGLQGIMGWQPRDQINMLVHTRDVPSVVSITRESVRCVQSVSKWAISPSTAWAGLQMIDAKPSILNISYEIEVANGQIVETNKIVRKCNLVLDGHSFSIDLIPFGHGSFDVIVGMNWLSKFKAGIFQYHVLSWEEGVDLIPGETPVVKSPYRLAPTEMQELSNQLQELQDKGFIRPSCSPWGAPSKEEHEVHLKLVLELLKKEKLFAKFSKCDFWLQEVQFLGHVINNNGIHVDPSKIEAVNNWKAPRSPTKIRSFLGLVGYYRRFITNFSTIAKPLISLTQKDKKFDWGAEQEKAFQTLKEKLCNALILTLPDGPDDFMIYCDASNQGFGCVPMQRGK</sequence>
<dbReference type="Pfam" id="PF08284">
    <property type="entry name" value="RVP_2"/>
    <property type="match status" value="1"/>
</dbReference>
<dbReference type="GO" id="GO:0003964">
    <property type="term" value="F:RNA-directed DNA polymerase activity"/>
    <property type="evidence" value="ECO:0007669"/>
    <property type="project" value="UniProtKB-KW"/>
</dbReference>
<dbReference type="Pfam" id="PF17919">
    <property type="entry name" value="RT_RNaseH_2"/>
    <property type="match status" value="1"/>
</dbReference>
<dbReference type="InterPro" id="IPR051320">
    <property type="entry name" value="Viral_Replic_Matur_Polypro"/>
</dbReference>
<dbReference type="Gene3D" id="2.40.70.10">
    <property type="entry name" value="Acid Proteases"/>
    <property type="match status" value="1"/>
</dbReference>
<name>A0ABQ5A880_9ASTR</name>
<dbReference type="InterPro" id="IPR041577">
    <property type="entry name" value="RT_RNaseH_2"/>
</dbReference>
<reference evidence="2" key="2">
    <citation type="submission" date="2022-01" db="EMBL/GenBank/DDBJ databases">
        <authorList>
            <person name="Yamashiro T."/>
            <person name="Shiraishi A."/>
            <person name="Satake H."/>
            <person name="Nakayama K."/>
        </authorList>
    </citation>
    <scope>NUCLEOTIDE SEQUENCE</scope>
</reference>
<dbReference type="Gene3D" id="3.30.70.270">
    <property type="match status" value="2"/>
</dbReference>
<dbReference type="InterPro" id="IPR021109">
    <property type="entry name" value="Peptidase_aspartic_dom_sf"/>
</dbReference>
<organism evidence="2 3">
    <name type="scientific">Tanacetum coccineum</name>
    <dbReference type="NCBI Taxonomy" id="301880"/>
    <lineage>
        <taxon>Eukaryota</taxon>
        <taxon>Viridiplantae</taxon>
        <taxon>Streptophyta</taxon>
        <taxon>Embryophyta</taxon>
        <taxon>Tracheophyta</taxon>
        <taxon>Spermatophyta</taxon>
        <taxon>Magnoliopsida</taxon>
        <taxon>eudicotyledons</taxon>
        <taxon>Gunneridae</taxon>
        <taxon>Pentapetalae</taxon>
        <taxon>asterids</taxon>
        <taxon>campanulids</taxon>
        <taxon>Asterales</taxon>
        <taxon>Asteraceae</taxon>
        <taxon>Asteroideae</taxon>
        <taxon>Anthemideae</taxon>
        <taxon>Anthemidinae</taxon>
        <taxon>Tanacetum</taxon>
    </lineage>
</organism>
<protein>
    <submittedName>
        <fullName evidence="2">Reverse transcriptase domain-containing protein</fullName>
    </submittedName>
</protein>
<feature type="domain" description="Reverse transcriptase/retrotransposon-derived protein RNase H-like" evidence="1">
    <location>
        <begin position="324"/>
        <end position="373"/>
    </location>
</feature>
<dbReference type="Gene3D" id="3.10.10.10">
    <property type="entry name" value="HIV Type 1 Reverse Transcriptase, subunit A, domain 1"/>
    <property type="match status" value="1"/>
</dbReference>
<dbReference type="CDD" id="cd00303">
    <property type="entry name" value="retropepsin_like"/>
    <property type="match status" value="1"/>
</dbReference>
<reference evidence="2" key="1">
    <citation type="journal article" date="2022" name="Int. J. Mol. Sci.">
        <title>Draft Genome of Tanacetum Coccineum: Genomic Comparison of Closely Related Tanacetum-Family Plants.</title>
        <authorList>
            <person name="Yamashiro T."/>
            <person name="Shiraishi A."/>
            <person name="Nakayama K."/>
            <person name="Satake H."/>
        </authorList>
    </citation>
    <scope>NUCLEOTIDE SEQUENCE</scope>
</reference>
<keyword evidence="2" id="KW-0548">Nucleotidyltransferase</keyword>
<dbReference type="PANTHER" id="PTHR33064">
    <property type="entry name" value="POL PROTEIN"/>
    <property type="match status" value="1"/>
</dbReference>
<comment type="caution">
    <text evidence="2">The sequence shown here is derived from an EMBL/GenBank/DDBJ whole genome shotgun (WGS) entry which is preliminary data.</text>
</comment>
<evidence type="ECO:0000313" key="3">
    <source>
        <dbReference type="Proteomes" id="UP001151760"/>
    </source>
</evidence>
<evidence type="ECO:0000313" key="2">
    <source>
        <dbReference type="EMBL" id="GJS97946.1"/>
    </source>
</evidence>
<dbReference type="EMBL" id="BQNB010012003">
    <property type="protein sequence ID" value="GJS97946.1"/>
    <property type="molecule type" value="Genomic_DNA"/>
</dbReference>
<keyword evidence="3" id="KW-1185">Reference proteome</keyword>
<dbReference type="Proteomes" id="UP001151760">
    <property type="component" value="Unassembled WGS sequence"/>
</dbReference>
<keyword evidence="2" id="KW-0808">Transferase</keyword>
<evidence type="ECO:0000259" key="1">
    <source>
        <dbReference type="Pfam" id="PF17919"/>
    </source>
</evidence>
<gene>
    <name evidence="2" type="ORF">Tco_0819116</name>
</gene>
<dbReference type="InterPro" id="IPR043502">
    <property type="entry name" value="DNA/RNA_pol_sf"/>
</dbReference>
<proteinExistence type="predicted"/>